<dbReference type="AlphaFoldDB" id="A0A2A9CZI8"/>
<proteinExistence type="predicted"/>
<name>A0A2A9CZI8_9MICO</name>
<dbReference type="Proteomes" id="UP000224915">
    <property type="component" value="Unassembled WGS sequence"/>
</dbReference>
<dbReference type="EMBL" id="PDJD01000001">
    <property type="protein sequence ID" value="PFG19858.1"/>
    <property type="molecule type" value="Genomic_DNA"/>
</dbReference>
<evidence type="ECO:0000313" key="1">
    <source>
        <dbReference type="EMBL" id="PFG19858.1"/>
    </source>
</evidence>
<protein>
    <submittedName>
        <fullName evidence="1">Uncharacterized protein</fullName>
    </submittedName>
</protein>
<reference evidence="1 2" key="1">
    <citation type="submission" date="2017-10" db="EMBL/GenBank/DDBJ databases">
        <title>Sequencing the genomes of 1000 actinobacteria strains.</title>
        <authorList>
            <person name="Klenk H.-P."/>
        </authorList>
    </citation>
    <scope>NUCLEOTIDE SEQUENCE [LARGE SCALE GENOMIC DNA]</scope>
    <source>
        <strain evidence="1 2">DSM 21801</strain>
    </source>
</reference>
<accession>A0A2A9CZI8</accession>
<comment type="caution">
    <text evidence="1">The sequence shown here is derived from an EMBL/GenBank/DDBJ whole genome shotgun (WGS) entry which is preliminary data.</text>
</comment>
<sequence>MSQPTHSPVLATDELLSYLASCDAEILGEGRYSVTRPGDITVRVARDDTDWVLRVSERRGPELWSARFTHAPAPVIIAAIESVR</sequence>
<gene>
    <name evidence="1" type="ORF">ATL40_1434</name>
</gene>
<keyword evidence="2" id="KW-1185">Reference proteome</keyword>
<dbReference type="RefSeq" id="WP_098468920.1">
    <property type="nucleotide sequence ID" value="NZ_PDJD01000001.1"/>
</dbReference>
<evidence type="ECO:0000313" key="2">
    <source>
        <dbReference type="Proteomes" id="UP000224915"/>
    </source>
</evidence>
<organism evidence="1 2">
    <name type="scientific">Serinibacter salmoneus</name>
    <dbReference type="NCBI Taxonomy" id="556530"/>
    <lineage>
        <taxon>Bacteria</taxon>
        <taxon>Bacillati</taxon>
        <taxon>Actinomycetota</taxon>
        <taxon>Actinomycetes</taxon>
        <taxon>Micrococcales</taxon>
        <taxon>Beutenbergiaceae</taxon>
        <taxon>Serinibacter</taxon>
    </lineage>
</organism>